<organism evidence="1">
    <name type="scientific">marine sediment metagenome</name>
    <dbReference type="NCBI Taxonomy" id="412755"/>
    <lineage>
        <taxon>unclassified sequences</taxon>
        <taxon>metagenomes</taxon>
        <taxon>ecological metagenomes</taxon>
    </lineage>
</organism>
<dbReference type="AlphaFoldDB" id="X1PFY8"/>
<feature type="non-terminal residue" evidence="1">
    <location>
        <position position="1"/>
    </location>
</feature>
<accession>X1PFY8</accession>
<sequence length="51" mass="5739">GENLFVYEKSGNEWISNPTGYLNIRTLQKEYVVPKNTSLVNTLVNLQPSAV</sequence>
<protein>
    <submittedName>
        <fullName evidence="1">Uncharacterized protein</fullName>
    </submittedName>
</protein>
<proteinExistence type="predicted"/>
<comment type="caution">
    <text evidence="1">The sequence shown here is derived from an EMBL/GenBank/DDBJ whole genome shotgun (WGS) entry which is preliminary data.</text>
</comment>
<dbReference type="EMBL" id="BARV01030138">
    <property type="protein sequence ID" value="GAI37935.1"/>
    <property type="molecule type" value="Genomic_DNA"/>
</dbReference>
<evidence type="ECO:0000313" key="1">
    <source>
        <dbReference type="EMBL" id="GAI37935.1"/>
    </source>
</evidence>
<gene>
    <name evidence="1" type="ORF">S06H3_47920</name>
</gene>
<reference evidence="1" key="1">
    <citation type="journal article" date="2014" name="Front. Microbiol.">
        <title>High frequency of phylogenetically diverse reductive dehalogenase-homologous genes in deep subseafloor sedimentary metagenomes.</title>
        <authorList>
            <person name="Kawai M."/>
            <person name="Futagami T."/>
            <person name="Toyoda A."/>
            <person name="Takaki Y."/>
            <person name="Nishi S."/>
            <person name="Hori S."/>
            <person name="Arai W."/>
            <person name="Tsubouchi T."/>
            <person name="Morono Y."/>
            <person name="Uchiyama I."/>
            <person name="Ito T."/>
            <person name="Fujiyama A."/>
            <person name="Inagaki F."/>
            <person name="Takami H."/>
        </authorList>
    </citation>
    <scope>NUCLEOTIDE SEQUENCE</scope>
    <source>
        <strain evidence="1">Expedition CK06-06</strain>
    </source>
</reference>
<name>X1PFY8_9ZZZZ</name>